<gene>
    <name evidence="2" type="ORF">LEA_00830</name>
</gene>
<proteinExistence type="predicted"/>
<evidence type="ECO:0000313" key="2">
    <source>
        <dbReference type="EMBL" id="EKC80969.1"/>
    </source>
</evidence>
<protein>
    <submittedName>
        <fullName evidence="2">Transglycosylase-associated protein</fullName>
    </submittedName>
</protein>
<comment type="caution">
    <text evidence="2">The sequence shown here is derived from an EMBL/GenBank/DDBJ whole genome shotgun (WGS) entry which is preliminary data.</text>
</comment>
<keyword evidence="1" id="KW-1133">Transmembrane helix</keyword>
<keyword evidence="1" id="KW-0472">Membrane</keyword>
<name>K1UL51_9ZZZZ</name>
<evidence type="ECO:0000256" key="1">
    <source>
        <dbReference type="SAM" id="Phobius"/>
    </source>
</evidence>
<reference evidence="2" key="1">
    <citation type="journal article" date="2013" name="Environ. Microbiol.">
        <title>Microbiota from the distal guts of lean and obese adolescents exhibit partial functional redundancy besides clear differences in community structure.</title>
        <authorList>
            <person name="Ferrer M."/>
            <person name="Ruiz A."/>
            <person name="Lanza F."/>
            <person name="Haange S.B."/>
            <person name="Oberbach A."/>
            <person name="Till H."/>
            <person name="Bargiela R."/>
            <person name="Campoy C."/>
            <person name="Segura M.T."/>
            <person name="Richter M."/>
            <person name="von Bergen M."/>
            <person name="Seifert J."/>
            <person name="Suarez A."/>
        </authorList>
    </citation>
    <scope>NUCLEOTIDE SEQUENCE</scope>
</reference>
<dbReference type="AlphaFoldDB" id="K1UL51"/>
<organism evidence="2">
    <name type="scientific">human gut metagenome</name>
    <dbReference type="NCBI Taxonomy" id="408170"/>
    <lineage>
        <taxon>unclassified sequences</taxon>
        <taxon>metagenomes</taxon>
        <taxon>organismal metagenomes</taxon>
    </lineage>
</organism>
<keyword evidence="1" id="KW-0812">Transmembrane</keyword>
<sequence>MTNKIRGGAFRLTGLILGIVGATVSLTAIVFSTIGLHQAHLCKTCKKGEEFK</sequence>
<accession>K1UL51</accession>
<feature type="transmembrane region" description="Helical" evidence="1">
    <location>
        <begin position="12"/>
        <end position="36"/>
    </location>
</feature>
<dbReference type="EMBL" id="AJWY01000586">
    <property type="protein sequence ID" value="EKC80969.1"/>
    <property type="molecule type" value="Genomic_DNA"/>
</dbReference>